<dbReference type="RefSeq" id="WP_190239424.1">
    <property type="nucleotide sequence ID" value="NZ_QFGA01000001.1"/>
</dbReference>
<comment type="caution">
    <text evidence="1">The sequence shown here is derived from an EMBL/GenBank/DDBJ whole genome shotgun (WGS) entry which is preliminary data.</text>
</comment>
<keyword evidence="1" id="KW-0808">Transferase</keyword>
<evidence type="ECO:0000313" key="1">
    <source>
        <dbReference type="EMBL" id="TEB07566.1"/>
    </source>
</evidence>
<keyword evidence="1" id="KW-0969">Cilium</keyword>
<dbReference type="EMBL" id="QFGA01000001">
    <property type="protein sequence ID" value="TEB07566.1"/>
    <property type="molecule type" value="Genomic_DNA"/>
</dbReference>
<gene>
    <name evidence="1" type="ORF">Psch_01121</name>
</gene>
<evidence type="ECO:0000313" key="2">
    <source>
        <dbReference type="Proteomes" id="UP000298324"/>
    </source>
</evidence>
<organism evidence="1 2">
    <name type="scientific">Pelotomaculum schinkii</name>
    <dbReference type="NCBI Taxonomy" id="78350"/>
    <lineage>
        <taxon>Bacteria</taxon>
        <taxon>Bacillati</taxon>
        <taxon>Bacillota</taxon>
        <taxon>Clostridia</taxon>
        <taxon>Eubacteriales</taxon>
        <taxon>Desulfotomaculaceae</taxon>
        <taxon>Pelotomaculum</taxon>
    </lineage>
</organism>
<keyword evidence="2" id="KW-1185">Reference proteome</keyword>
<dbReference type="GO" id="GO:0008168">
    <property type="term" value="F:methyltransferase activity"/>
    <property type="evidence" value="ECO:0007669"/>
    <property type="project" value="UniProtKB-KW"/>
</dbReference>
<keyword evidence="1" id="KW-0282">Flagellum</keyword>
<name>A0A4Y7RFI7_9FIRM</name>
<dbReference type="InterPro" id="IPR005358">
    <property type="entry name" value="Puta_zinc/iron-chelating_dom"/>
</dbReference>
<dbReference type="AlphaFoldDB" id="A0A4Y7RFI7"/>
<reference evidence="1 2" key="1">
    <citation type="journal article" date="2018" name="Environ. Microbiol.">
        <title>Novel energy conservation strategies and behaviour of Pelotomaculum schinkii driving syntrophic propionate catabolism.</title>
        <authorList>
            <person name="Hidalgo-Ahumada C.A.P."/>
            <person name="Nobu M.K."/>
            <person name="Narihiro T."/>
            <person name="Tamaki H."/>
            <person name="Liu W.T."/>
            <person name="Kamagata Y."/>
            <person name="Stams A.J.M."/>
            <person name="Imachi H."/>
            <person name="Sousa D.Z."/>
        </authorList>
    </citation>
    <scope>NUCLEOTIDE SEQUENCE [LARGE SCALE GENOMIC DNA]</scope>
    <source>
        <strain evidence="1 2">HH</strain>
    </source>
</reference>
<accession>A0A4Y7RFI7</accession>
<dbReference type="Proteomes" id="UP000298324">
    <property type="component" value="Unassembled WGS sequence"/>
</dbReference>
<dbReference type="GO" id="GO:0032259">
    <property type="term" value="P:methylation"/>
    <property type="evidence" value="ECO:0007669"/>
    <property type="project" value="UniProtKB-KW"/>
</dbReference>
<protein>
    <submittedName>
        <fullName evidence="1">Flagellin N-methylase</fullName>
    </submittedName>
</protein>
<keyword evidence="1" id="KW-0966">Cell projection</keyword>
<proteinExistence type="predicted"/>
<keyword evidence="1" id="KW-0489">Methyltransferase</keyword>
<dbReference type="Pfam" id="PF03692">
    <property type="entry name" value="CxxCxxCC"/>
    <property type="match status" value="1"/>
</dbReference>
<sequence length="154" mass="17917">MDALLKDLASFYRELDEFLQPSNKDCGLCGACCLRTTSLRVYPPETENIRRYVKNDRLFKLFEKFASNSIISIWGDTTGHCPFQEGLLCSVYPARPYHCRIYGPYHHQGRDLLKECVYQGAAKSYSRREELPLIEKLDQLIENYHKLTMEPQSV</sequence>